<dbReference type="Pfam" id="PF02538">
    <property type="entry name" value="Hydantoinase_B"/>
    <property type="match status" value="1"/>
</dbReference>
<dbReference type="Proteomes" id="UP001431784">
    <property type="component" value="Unassembled WGS sequence"/>
</dbReference>
<dbReference type="InterPro" id="IPR049517">
    <property type="entry name" value="ACX-like_C"/>
</dbReference>
<sequence>MSDSDVTQAAKWDFWIDRGGTFTDVIGRAPDGGLHPLKLLSENPEQYDDAAIEGIRRLLGGAVDPARIGTVKMGTTVATNALLERKGERVALLITRGFRDALRLAYQARPDIFAKDIILPDQLYDKVAEIDERLFASGEVETPLDRDGVRAALQALRDDGFDAVAIVFMHAWKNPAHEIAVAAMARDMGFTQVSVSHEVSPLIKLIGRGDTTVVDAYLSPILRRYVARVADALGATPAGVAGPTLQFMMSSGGMTAADAFEGKDAILSGPAGGVVGMVQTARVAGFDRVIGFDMGGTSTDVAHSAGEYERAFDTEVAGVRIRAPMMRIHTVAAGGGSVLHADGGRFRVGPDSAGADPGPACYRRGGPLTVTDANLMLGRVNADYFPAIFGPEQNQKLDRDTVAAQFAEIGAREGKTPEQVAEGFLRIAVENMANAVKKISVQRGYDVTKYLLNSFGGAGGQHACAVADALGMKAALIHPFSGLLSAYGIGLATVSVSRQQGLVQELDEGSVDTIANLLSDLESEVTQALSRQGVADFTLSARLHLRYSGTDSAIILAYDGDIAAVREAFDAAHKAQFGFSSPDKPLTVETVEVEGTENRAHGPAAAARQRQSHDAPATDHTPLYAAGEWHRAAVIRRGDMQPGARVTGPALIIEPNQTIVVEPGWRAELGAGDDILLRRYMVAERAAVAGSAKADPILLEVFNNLFMNIAEQMGLALQNTAHSVNIKERLDFSCAVFDSTGALVANAPHMPVHLGSMDRSVETVIRLNPDIRPGDVHALNAPYNGGTHLPDITVVSPLFDEDGKTVLFWVASRGHHADVGGTAPGSMTPLATTVDEEGVLIDNFKLVEGGRFREQALRDLLCDHPYPVRNVVQNIADLKAQVAANERGAAELRRMVGDFGLDVVQAYMGHVQDNAAEEVRRLLGRLSDCSYSYDTDTGARIQVAIRVDRDAREAVVDFTGTSPALADNFNAPEPVTRAAVLYVFRVMVEAPIPMNAGCLRPIRIIVPDGCMLAPRYPRAVVAGNVETSQHVTNALFGALGVMANAQGTMNNLTFGNAEYQYYETICSGAPAGVMNDGRGFHGTSGVHTHMTNSRLTDPEVLEQRFPVLLEEFSLRDGSGGQGKWCAGDGTRRVIRFLQQMDCAILSSHRKAPPRGVAGGSDGQVGRTEIRQTDGQVRVLAACDQTVLRAGDAICLITPTAGGYGAR</sequence>
<feature type="domain" description="Hydantoinase/oxoprolinase N-terminal" evidence="5">
    <location>
        <begin position="14"/>
        <end position="188"/>
    </location>
</feature>
<comment type="caution">
    <text evidence="7">The sequence shown here is derived from an EMBL/GenBank/DDBJ whole genome shotgun (WGS) entry which is preliminary data.</text>
</comment>
<feature type="region of interest" description="Disordered" evidence="2">
    <location>
        <begin position="1150"/>
        <end position="1169"/>
    </location>
</feature>
<dbReference type="RefSeq" id="WP_274351175.1">
    <property type="nucleotide sequence ID" value="NZ_JAQZSM010000003.1"/>
</dbReference>
<dbReference type="InterPro" id="IPR003692">
    <property type="entry name" value="Hydantoinase_B"/>
</dbReference>
<proteinExistence type="inferred from homology"/>
<dbReference type="PANTHER" id="PTHR11365">
    <property type="entry name" value="5-OXOPROLINASE RELATED"/>
    <property type="match status" value="1"/>
</dbReference>
<dbReference type="EMBL" id="JAQZSM010000003">
    <property type="protein sequence ID" value="MDD7970552.1"/>
    <property type="molecule type" value="Genomic_DNA"/>
</dbReference>
<dbReference type="PANTHER" id="PTHR11365:SF23">
    <property type="entry name" value="HYPOTHETICAL 5-OXOPROLINASE (EUROFUNG)-RELATED"/>
    <property type="match status" value="1"/>
</dbReference>
<evidence type="ECO:0000313" key="8">
    <source>
        <dbReference type="Proteomes" id="UP001431784"/>
    </source>
</evidence>
<gene>
    <name evidence="7" type="ORF">PUT78_05525</name>
</gene>
<feature type="region of interest" description="Disordered" evidence="2">
    <location>
        <begin position="597"/>
        <end position="619"/>
    </location>
</feature>
<dbReference type="Pfam" id="PF01968">
    <property type="entry name" value="Hydantoinase_A"/>
    <property type="match status" value="1"/>
</dbReference>
<protein>
    <submittedName>
        <fullName evidence="7">Hydantoinase B/oxoprolinase family protein</fullName>
    </submittedName>
</protein>
<feature type="domain" description="Hydantoinase B/oxoprolinase" evidence="4">
    <location>
        <begin position="695"/>
        <end position="1205"/>
    </location>
</feature>
<dbReference type="InterPro" id="IPR045079">
    <property type="entry name" value="Oxoprolinase-like"/>
</dbReference>
<evidence type="ECO:0000259" key="5">
    <source>
        <dbReference type="Pfam" id="PF05378"/>
    </source>
</evidence>
<organism evidence="7 8">
    <name type="scientific">Roseinatronobacter alkalisoli</name>
    <dbReference type="NCBI Taxonomy" id="3028235"/>
    <lineage>
        <taxon>Bacteria</taxon>
        <taxon>Pseudomonadati</taxon>
        <taxon>Pseudomonadota</taxon>
        <taxon>Alphaproteobacteria</taxon>
        <taxon>Rhodobacterales</taxon>
        <taxon>Paracoccaceae</taxon>
        <taxon>Roseinatronobacter</taxon>
    </lineage>
</organism>
<feature type="domain" description="Hydantoinase A/oxoprolinase" evidence="3">
    <location>
        <begin position="208"/>
        <end position="495"/>
    </location>
</feature>
<dbReference type="InterPro" id="IPR002821">
    <property type="entry name" value="Hydantoinase_A"/>
</dbReference>
<name>A0ABT5T629_9RHOB</name>
<keyword evidence="8" id="KW-1185">Reference proteome</keyword>
<evidence type="ECO:0000259" key="4">
    <source>
        <dbReference type="Pfam" id="PF02538"/>
    </source>
</evidence>
<accession>A0ABT5T629</accession>
<evidence type="ECO:0000256" key="1">
    <source>
        <dbReference type="ARBA" id="ARBA00010403"/>
    </source>
</evidence>
<evidence type="ECO:0000259" key="6">
    <source>
        <dbReference type="Pfam" id="PF19278"/>
    </source>
</evidence>
<feature type="domain" description="Acetophenone carboxylase-like C-terminal" evidence="6">
    <location>
        <begin position="561"/>
        <end position="669"/>
    </location>
</feature>
<evidence type="ECO:0000256" key="2">
    <source>
        <dbReference type="SAM" id="MobiDB-lite"/>
    </source>
</evidence>
<dbReference type="Pfam" id="PF05378">
    <property type="entry name" value="Hydant_A_N"/>
    <property type="match status" value="1"/>
</dbReference>
<dbReference type="Pfam" id="PF19278">
    <property type="entry name" value="Hydant_A_C"/>
    <property type="match status" value="1"/>
</dbReference>
<comment type="similarity">
    <text evidence="1">Belongs to the oxoprolinase family.</text>
</comment>
<evidence type="ECO:0000259" key="3">
    <source>
        <dbReference type="Pfam" id="PF01968"/>
    </source>
</evidence>
<evidence type="ECO:0000313" key="7">
    <source>
        <dbReference type="EMBL" id="MDD7970552.1"/>
    </source>
</evidence>
<dbReference type="InterPro" id="IPR008040">
    <property type="entry name" value="Hydant_A_N"/>
</dbReference>
<reference evidence="7" key="1">
    <citation type="submission" date="2023-02" db="EMBL/GenBank/DDBJ databases">
        <title>Description of Roseinatronobacter alkalisoli sp. nov., an alkaliphilic bacerium isolated from soda soil.</title>
        <authorList>
            <person name="Wei W."/>
        </authorList>
    </citation>
    <scope>NUCLEOTIDE SEQUENCE</scope>
    <source>
        <strain evidence="7">HJB301</strain>
    </source>
</reference>